<feature type="coiled-coil region" evidence="1">
    <location>
        <begin position="4"/>
        <end position="63"/>
    </location>
</feature>
<organism evidence="3 4">
    <name type="scientific">Cordylochernes scorpioides</name>
    <dbReference type="NCBI Taxonomy" id="51811"/>
    <lineage>
        <taxon>Eukaryota</taxon>
        <taxon>Metazoa</taxon>
        <taxon>Ecdysozoa</taxon>
        <taxon>Arthropoda</taxon>
        <taxon>Chelicerata</taxon>
        <taxon>Arachnida</taxon>
        <taxon>Pseudoscorpiones</taxon>
        <taxon>Cheliferoidea</taxon>
        <taxon>Chernetidae</taxon>
        <taxon>Cordylochernes</taxon>
    </lineage>
</organism>
<dbReference type="Proteomes" id="UP001235939">
    <property type="component" value="Chromosome 02"/>
</dbReference>
<feature type="compositionally biased region" description="Basic and acidic residues" evidence="2">
    <location>
        <begin position="82"/>
        <end position="92"/>
    </location>
</feature>
<feature type="region of interest" description="Disordered" evidence="2">
    <location>
        <begin position="63"/>
        <end position="168"/>
    </location>
</feature>
<evidence type="ECO:0000256" key="1">
    <source>
        <dbReference type="SAM" id="Coils"/>
    </source>
</evidence>
<sequence length="186" mass="20312">MFQIESLRKQVEEQQQNIASSLVEDSSRLTTVGVQSKLKISQLQEQKRQMDNALEHFEQALATEDPTVVPDSMLSTPLPIDPEARLTYDSPDKPPTVSLTAPDSDDPFKSKDPFAGINGFPTDPFEGEDPFKSVEGNAAFVRSDNPTSASDPFASNDPFADDTFGSSASGKNNWKLVELVDGVCWG</sequence>
<evidence type="ECO:0000313" key="3">
    <source>
        <dbReference type="EMBL" id="UYV63586.1"/>
    </source>
</evidence>
<evidence type="ECO:0000256" key="2">
    <source>
        <dbReference type="SAM" id="MobiDB-lite"/>
    </source>
</evidence>
<name>A0ABY6K5K1_9ARAC</name>
<dbReference type="EMBL" id="CP092864">
    <property type="protein sequence ID" value="UYV63586.1"/>
    <property type="molecule type" value="Genomic_DNA"/>
</dbReference>
<reference evidence="3 4" key="1">
    <citation type="submission" date="2022-01" db="EMBL/GenBank/DDBJ databases">
        <title>A chromosomal length assembly of Cordylochernes scorpioides.</title>
        <authorList>
            <person name="Zeh D."/>
            <person name="Zeh J."/>
        </authorList>
    </citation>
    <scope>NUCLEOTIDE SEQUENCE [LARGE SCALE GENOMIC DNA]</scope>
    <source>
        <strain evidence="3">IN4F17</strain>
        <tissue evidence="3">Whole Body</tissue>
    </source>
</reference>
<keyword evidence="4" id="KW-1185">Reference proteome</keyword>
<gene>
    <name evidence="3" type="ORF">LAZ67_2004886</name>
</gene>
<evidence type="ECO:0000313" key="4">
    <source>
        <dbReference type="Proteomes" id="UP001235939"/>
    </source>
</evidence>
<accession>A0ABY6K5K1</accession>
<proteinExistence type="predicted"/>
<protein>
    <submittedName>
        <fullName evidence="3">Uncharacterized protein</fullName>
    </submittedName>
</protein>
<keyword evidence="1" id="KW-0175">Coiled coil</keyword>